<reference evidence="1 2" key="1">
    <citation type="journal article" date="2024" name="J Genomics">
        <title>Draft genome sequencing and assembly of Favolaschia claudopus CIRM-BRFM 2984 isolated from oak limbs.</title>
        <authorList>
            <person name="Navarro D."/>
            <person name="Drula E."/>
            <person name="Chaduli D."/>
            <person name="Cazenave R."/>
            <person name="Ahrendt S."/>
            <person name="Wang J."/>
            <person name="Lipzen A."/>
            <person name="Daum C."/>
            <person name="Barry K."/>
            <person name="Grigoriev I.V."/>
            <person name="Favel A."/>
            <person name="Rosso M.N."/>
            <person name="Martin F."/>
        </authorList>
    </citation>
    <scope>NUCLEOTIDE SEQUENCE [LARGE SCALE GENOMIC DNA]</scope>
    <source>
        <strain evidence="1 2">CIRM-BRFM 2984</strain>
    </source>
</reference>
<organism evidence="1 2">
    <name type="scientific">Favolaschia claudopus</name>
    <dbReference type="NCBI Taxonomy" id="2862362"/>
    <lineage>
        <taxon>Eukaryota</taxon>
        <taxon>Fungi</taxon>
        <taxon>Dikarya</taxon>
        <taxon>Basidiomycota</taxon>
        <taxon>Agaricomycotina</taxon>
        <taxon>Agaricomycetes</taxon>
        <taxon>Agaricomycetidae</taxon>
        <taxon>Agaricales</taxon>
        <taxon>Marasmiineae</taxon>
        <taxon>Mycenaceae</taxon>
        <taxon>Favolaschia</taxon>
    </lineage>
</organism>
<protein>
    <submittedName>
        <fullName evidence="1">Uncharacterized protein</fullName>
    </submittedName>
</protein>
<comment type="caution">
    <text evidence="1">The sequence shown here is derived from an EMBL/GenBank/DDBJ whole genome shotgun (WGS) entry which is preliminary data.</text>
</comment>
<keyword evidence="2" id="KW-1185">Reference proteome</keyword>
<evidence type="ECO:0000313" key="2">
    <source>
        <dbReference type="Proteomes" id="UP001362999"/>
    </source>
</evidence>
<sequence>MIFNAERSLHNPDPAKTYDRLMKDAMFHSDHLEGVQGLPVPKHYGMWIMNTDDWAGVVVFSLTQFCGIAWNELKCTRFNTEANRISVGRAYEKLHDFGFEHGVFTTSGAFRHVLIDMYAPGLTEQDALNGKAPCYIVGFSEASANHHCRRTLPVLPYDAGSLRPNMCCDEITTVLYGLNLKAPVADKSVLLQALEWYHKNSHKFSSNWEALVQQRKLFYRKYAPVYAENDPTPPDILASGKHVLATRQTPPRPLAGPAD</sequence>
<dbReference type="Proteomes" id="UP001362999">
    <property type="component" value="Unassembled WGS sequence"/>
</dbReference>
<evidence type="ECO:0000313" key="1">
    <source>
        <dbReference type="EMBL" id="KAK7038230.1"/>
    </source>
</evidence>
<accession>A0AAW0CJF2</accession>
<dbReference type="AlphaFoldDB" id="A0AAW0CJF2"/>
<gene>
    <name evidence="1" type="ORF">R3P38DRAFT_2905120</name>
</gene>
<name>A0AAW0CJF2_9AGAR</name>
<dbReference type="EMBL" id="JAWWNJ010000017">
    <property type="protein sequence ID" value="KAK7038230.1"/>
    <property type="molecule type" value="Genomic_DNA"/>
</dbReference>
<proteinExistence type="predicted"/>
<feature type="non-terminal residue" evidence="1">
    <location>
        <position position="259"/>
    </location>
</feature>